<feature type="domain" description="Hemerythrin-like" evidence="2">
    <location>
        <begin position="3"/>
        <end position="122"/>
    </location>
</feature>
<sequence>MDAITMLKDDHKTVEKLFTQFEDAGDRAYVRKREIVDRIIEELSVHAAVEEMLLYPVARATVPDTEDIALESMEEHGVAKWLLHDLDSLDPQDERFDAKVTVLIENVRHHVEEEEQEFFPKVRDELGRKDLQELGDAMVEAKKTAPTKPHPRSPDAPPANLLVGTVAGVADRIGDTVYGVAQGSVSAVQDVVAVILRRPRPQQSPRGSKVSRTTARRLRSNVSSAAESVIESIESARDTGEDVADAATSGAKGAATSAGRGATRTAKAARSGAKATTTSAKRSGSQATTTAKRAATTTGRTAKKAAKTTKAQAKGAATSTAKAASDSE</sequence>
<dbReference type="InterPro" id="IPR012312">
    <property type="entry name" value="Hemerythrin-like"/>
</dbReference>
<dbReference type="Proteomes" id="UP001216390">
    <property type="component" value="Chromosome"/>
</dbReference>
<evidence type="ECO:0000256" key="1">
    <source>
        <dbReference type="SAM" id="MobiDB-lite"/>
    </source>
</evidence>
<reference evidence="3" key="1">
    <citation type="submission" date="2023-01" db="EMBL/GenBank/DDBJ databases">
        <title>The diversity of Class Acidimicrobiia in South China Sea sediment environments and the proposal of Iamia marina sp. nov., a novel species of the genus Iamia.</title>
        <authorList>
            <person name="He Y."/>
            <person name="Tian X."/>
        </authorList>
    </citation>
    <scope>NUCLEOTIDE SEQUENCE</scope>
    <source>
        <strain evidence="3">DSM 19957</strain>
    </source>
</reference>
<proteinExistence type="predicted"/>
<accession>A0AAF0BWB2</accession>
<evidence type="ECO:0000259" key="2">
    <source>
        <dbReference type="Pfam" id="PF01814"/>
    </source>
</evidence>
<protein>
    <submittedName>
        <fullName evidence="3">Hemerythrin domain-containing protein</fullName>
    </submittedName>
</protein>
<feature type="compositionally biased region" description="Low complexity" evidence="1">
    <location>
        <begin position="308"/>
        <end position="328"/>
    </location>
</feature>
<dbReference type="CDD" id="cd12108">
    <property type="entry name" value="Hr-like"/>
    <property type="match status" value="1"/>
</dbReference>
<dbReference type="KEGG" id="ima:PO878_00695"/>
<feature type="compositionally biased region" description="Low complexity" evidence="1">
    <location>
        <begin position="222"/>
        <end position="233"/>
    </location>
</feature>
<feature type="compositionally biased region" description="Low complexity" evidence="1">
    <location>
        <begin position="246"/>
        <end position="300"/>
    </location>
</feature>
<dbReference type="PANTHER" id="PTHR35585:SF1">
    <property type="entry name" value="HHE DOMAIN PROTEIN (AFU_ORTHOLOGUE AFUA_4G00730)"/>
    <property type="match status" value="1"/>
</dbReference>
<gene>
    <name evidence="3" type="ORF">PO878_00695</name>
</gene>
<feature type="region of interest" description="Disordered" evidence="1">
    <location>
        <begin position="199"/>
        <end position="328"/>
    </location>
</feature>
<dbReference type="Gene3D" id="1.20.120.520">
    <property type="entry name" value="nmb1532 protein domain like"/>
    <property type="match status" value="1"/>
</dbReference>
<evidence type="ECO:0000313" key="3">
    <source>
        <dbReference type="EMBL" id="WCO67239.1"/>
    </source>
</evidence>
<dbReference type="RefSeq" id="WP_272736761.1">
    <property type="nucleotide sequence ID" value="NZ_CP116942.1"/>
</dbReference>
<dbReference type="EMBL" id="CP116942">
    <property type="protein sequence ID" value="WCO67239.1"/>
    <property type="molecule type" value="Genomic_DNA"/>
</dbReference>
<keyword evidence="4" id="KW-1185">Reference proteome</keyword>
<evidence type="ECO:0000313" key="4">
    <source>
        <dbReference type="Proteomes" id="UP001216390"/>
    </source>
</evidence>
<name>A0AAF0BWB2_9ACTN</name>
<organism evidence="3 4">
    <name type="scientific">Iamia majanohamensis</name>
    <dbReference type="NCBI Taxonomy" id="467976"/>
    <lineage>
        <taxon>Bacteria</taxon>
        <taxon>Bacillati</taxon>
        <taxon>Actinomycetota</taxon>
        <taxon>Acidimicrobiia</taxon>
        <taxon>Acidimicrobiales</taxon>
        <taxon>Iamiaceae</taxon>
        <taxon>Iamia</taxon>
    </lineage>
</organism>
<dbReference type="AlphaFoldDB" id="A0AAF0BWB2"/>
<dbReference type="Pfam" id="PF01814">
    <property type="entry name" value="Hemerythrin"/>
    <property type="match status" value="1"/>
</dbReference>
<dbReference type="PANTHER" id="PTHR35585">
    <property type="entry name" value="HHE DOMAIN PROTEIN (AFU_ORTHOLOGUE AFUA_4G00730)"/>
    <property type="match status" value="1"/>
</dbReference>